<dbReference type="Proteomes" id="UP000244855">
    <property type="component" value="Unassembled WGS sequence"/>
</dbReference>
<evidence type="ECO:0000256" key="2">
    <source>
        <dbReference type="SAM" id="MobiDB-lite"/>
    </source>
</evidence>
<dbReference type="SMART" id="SM00360">
    <property type="entry name" value="RRM"/>
    <property type="match status" value="1"/>
</dbReference>
<accession>A0A2V1DJ32</accession>
<gene>
    <name evidence="4" type="ORF">DM02DRAFT_567033</name>
</gene>
<keyword evidence="1" id="KW-0694">RNA-binding</keyword>
<dbReference type="EMBL" id="KZ805424">
    <property type="protein sequence ID" value="PVH97945.1"/>
    <property type="molecule type" value="Genomic_DNA"/>
</dbReference>
<dbReference type="OrthoDB" id="407442at2759"/>
<dbReference type="SUPFAM" id="SSF54928">
    <property type="entry name" value="RNA-binding domain, RBD"/>
    <property type="match status" value="1"/>
</dbReference>
<dbReference type="AlphaFoldDB" id="A0A2V1DJ32"/>
<evidence type="ECO:0000259" key="3">
    <source>
        <dbReference type="PROSITE" id="PS50102"/>
    </source>
</evidence>
<dbReference type="GO" id="GO:0003723">
    <property type="term" value="F:RNA binding"/>
    <property type="evidence" value="ECO:0007669"/>
    <property type="project" value="UniProtKB-UniRule"/>
</dbReference>
<dbReference type="InterPro" id="IPR035979">
    <property type="entry name" value="RBD_domain_sf"/>
</dbReference>
<dbReference type="PROSITE" id="PS50102">
    <property type="entry name" value="RRM"/>
    <property type="match status" value="1"/>
</dbReference>
<evidence type="ECO:0000256" key="1">
    <source>
        <dbReference type="PROSITE-ProRule" id="PRU00176"/>
    </source>
</evidence>
<evidence type="ECO:0000313" key="4">
    <source>
        <dbReference type="EMBL" id="PVH97945.1"/>
    </source>
</evidence>
<dbReference type="InterPro" id="IPR000504">
    <property type="entry name" value="RRM_dom"/>
</dbReference>
<dbReference type="Gene3D" id="3.30.70.330">
    <property type="match status" value="1"/>
</dbReference>
<evidence type="ECO:0000313" key="5">
    <source>
        <dbReference type="Proteomes" id="UP000244855"/>
    </source>
</evidence>
<reference evidence="4 5" key="1">
    <citation type="journal article" date="2018" name="Sci. Rep.">
        <title>Comparative genomics provides insights into the lifestyle and reveals functional heterogeneity of dark septate endophytic fungi.</title>
        <authorList>
            <person name="Knapp D.G."/>
            <person name="Nemeth J.B."/>
            <person name="Barry K."/>
            <person name="Hainaut M."/>
            <person name="Henrissat B."/>
            <person name="Johnson J."/>
            <person name="Kuo A."/>
            <person name="Lim J.H.P."/>
            <person name="Lipzen A."/>
            <person name="Nolan M."/>
            <person name="Ohm R.A."/>
            <person name="Tamas L."/>
            <person name="Grigoriev I.V."/>
            <person name="Spatafora J.W."/>
            <person name="Nagy L.G."/>
            <person name="Kovacs G.M."/>
        </authorList>
    </citation>
    <scope>NUCLEOTIDE SEQUENCE [LARGE SCALE GENOMIC DNA]</scope>
    <source>
        <strain evidence="4 5">DSE2036</strain>
    </source>
</reference>
<dbReference type="PANTHER" id="PTHR48037:SF1">
    <property type="entry name" value="RRM DOMAIN-CONTAINING PROTEIN"/>
    <property type="match status" value="1"/>
</dbReference>
<dbReference type="STRING" id="97972.A0A2V1DJ32"/>
<dbReference type="PANTHER" id="PTHR48037">
    <property type="entry name" value="ATPASE E1"/>
    <property type="match status" value="1"/>
</dbReference>
<dbReference type="Pfam" id="PF00076">
    <property type="entry name" value="RRM_1"/>
    <property type="match status" value="2"/>
</dbReference>
<organism evidence="4 5">
    <name type="scientific">Periconia macrospinosa</name>
    <dbReference type="NCBI Taxonomy" id="97972"/>
    <lineage>
        <taxon>Eukaryota</taxon>
        <taxon>Fungi</taxon>
        <taxon>Dikarya</taxon>
        <taxon>Ascomycota</taxon>
        <taxon>Pezizomycotina</taxon>
        <taxon>Dothideomycetes</taxon>
        <taxon>Pleosporomycetidae</taxon>
        <taxon>Pleosporales</taxon>
        <taxon>Massarineae</taxon>
        <taxon>Periconiaceae</taxon>
        <taxon>Periconia</taxon>
    </lineage>
</organism>
<protein>
    <submittedName>
        <fullName evidence="4">RNA-binding domain-containing protein</fullName>
    </submittedName>
</protein>
<feature type="region of interest" description="Disordered" evidence="2">
    <location>
        <begin position="147"/>
        <end position="187"/>
    </location>
</feature>
<keyword evidence="5" id="KW-1185">Reference proteome</keyword>
<sequence>MDPPPPPSQSTAPQTTSRQKATIFIGGLDTSITQSALYDAFLPFGDIVDVSLASKNPANPSNAPNGSSAPGGTGASQQQHRGFGYVEFESSLDAAEAIDNMDRAELGGAVIKVALARPMKEVGEGLGSRTAVWEQEGWIAKHAVSEEDRLAAQQGTSQAAADDGPMDPMQGLEGLDEAGPKLASSFV</sequence>
<name>A0A2V1DJ32_9PLEO</name>
<feature type="region of interest" description="Disordered" evidence="2">
    <location>
        <begin position="56"/>
        <end position="79"/>
    </location>
</feature>
<feature type="compositionally biased region" description="Low complexity" evidence="2">
    <location>
        <begin position="56"/>
        <end position="68"/>
    </location>
</feature>
<dbReference type="InterPro" id="IPR012677">
    <property type="entry name" value="Nucleotide-bd_a/b_plait_sf"/>
</dbReference>
<feature type="domain" description="RRM" evidence="3">
    <location>
        <begin position="21"/>
        <end position="118"/>
    </location>
</feature>
<proteinExistence type="predicted"/>